<dbReference type="InterPro" id="IPR001611">
    <property type="entry name" value="Leu-rich_rpt"/>
</dbReference>
<keyword evidence="2" id="KW-0677">Repeat</keyword>
<comment type="caution">
    <text evidence="5">The sequence shown here is derived from an EMBL/GenBank/DDBJ whole genome shotgun (WGS) entry which is preliminary data.</text>
</comment>
<keyword evidence="1" id="KW-0433">Leucine-rich repeat</keyword>
<sequence length="1474" mass="172279">MDPRHKKKETPNAPITSELVLRLSGQANFESISKLSFRSKSNAKIRRIEGLDLCINLQELDLSYQFISKIENLDALVRLKDLNLMENNIKKIENLHTLRDLQSLNLSGNHITEIPKSAIEPLKQLRILKLNKNKISKIEEFANLNALISLEDLSLNGNPALNQPDSDLHVIYYLPSLVALDGSKITNATKQQASRMFSGPPPESWVVRENKVTFVRELSEAQEEKRELQEELKGVERQIDGIKNELENIEAEIGKLKRELESIESTLQGDANEKINVKKREMKLLLSKAEKLRDESENLQMKIGSARDLSQQKEEQLMGLRDEFDFDESENSLENNRQKLESDISELAEIIAEMEYQYENVIQDFNDANNQISALESEIIDLKESSGYSDSTPRWKEEPGRYRKTTGDLKRPRSTNPDRNSKTFSIDKDTEISLCQRKEEILSLIPELEMKKQSLKNDLSKLTKKRVDYIKNIEEKEYLIEDRQRKIEECDQLLTKFSKSSPSPIRSTNHAKKMWESLKTLWGLVSENPWDGESDDIPKAIIRWAENMKDHLSRKLSGNEQYVELAASKRIDEATIQHLTTKYQELVEELSKRPNIEKYEQEISKLSAKLDAYKEQEEISKKNKIKLEKELQDTKEKLTQLEGQWLLSENRLKEFSENEDVKNAQSKVEELLEEQNRLKEKIKQLEAEYELKEASEKDKLSKMKGYCEHKAGQYQSLIEDCERKTKELENLQENIRNQSLLKDELNEKIEIIRKNKYELDLEVHTARSEIRDLKTVRTAEDERDRALIAIRKVADSLEVEFNANSTPDLFTVVRGIEQAIAELNENMEKVERFKVNKEKFVEMYESNTKELQEEWESLKLAKDQIEKEKLQIDMIRSEKRTLDEQVRQLNQATNELQKLKASLERDNIKLEEHSFSLKDSIKSYEDLREKTLRDYQHIQSIHDSEAKKYEDLMSDIQTAKNHYKQLKSDRIDSEAELNNIKFQAAKLEDRTKNLDLEIKEQEKLLLRLKNKQTDEQVVVYRELENIKQLIADKQKEVHNLQSLINDCSAQLARKEEDALFIKKKNEADLLERELIESAIKNRQQVMKEIEGKIENAETTFSRIQQDVDLLSQNFAQKNRKMAQLDSDLEQKQSEYERLKNRLETSTQELKALEEIIRNNKLELRSIDETIVNKNYEADTVLHQLNQKKQELNNTERVLIEKQNLLVNEEQRLDDSKDQRQTEEETVNVLKQQAQSLSTRVAKLTETLERVEAHKHQVLNEIEIINQKMNKEEAKHKSELEQLRNAIGNGEQTLRQLMESVQRCRNKLAHDKEEVLQITSEIENLHKVKEEEESKGKNLKKEIASLQNQIDKLKQEEDTAMVLLALSGHRIDESVRQRIHKLCQSALELESVKAQLAEIQQKEYRYKKSTPALEELENTALYSQKQSEIRPIQILEETAGGEYETEEVRKILHNLEVTRERLRSLTPANEQSYEQ</sequence>
<evidence type="ECO:0000256" key="4">
    <source>
        <dbReference type="SAM" id="MobiDB-lite"/>
    </source>
</evidence>
<feature type="compositionally biased region" description="Basic and acidic residues" evidence="4">
    <location>
        <begin position="393"/>
        <end position="411"/>
    </location>
</feature>
<dbReference type="InterPro" id="IPR032675">
    <property type="entry name" value="LRR_dom_sf"/>
</dbReference>
<gene>
    <name evidence="5" type="ORF">BSTOLATCC_MIC9762</name>
</gene>
<dbReference type="PANTHER" id="PTHR46652:SF3">
    <property type="entry name" value="LEUCINE-RICH REPEAT-CONTAINING PROTEIN 9"/>
    <property type="match status" value="1"/>
</dbReference>
<feature type="coiled-coil region" evidence="3">
    <location>
        <begin position="211"/>
        <end position="385"/>
    </location>
</feature>
<dbReference type="SMART" id="SM00369">
    <property type="entry name" value="LRR_TYP"/>
    <property type="match status" value="2"/>
</dbReference>
<evidence type="ECO:0000256" key="2">
    <source>
        <dbReference type="ARBA" id="ARBA00022737"/>
    </source>
</evidence>
<dbReference type="SMART" id="SM00365">
    <property type="entry name" value="LRR_SD22"/>
    <property type="match status" value="3"/>
</dbReference>
<evidence type="ECO:0000313" key="6">
    <source>
        <dbReference type="Proteomes" id="UP001162131"/>
    </source>
</evidence>
<reference evidence="5" key="1">
    <citation type="submission" date="2021-09" db="EMBL/GenBank/DDBJ databases">
        <authorList>
            <consortium name="AG Swart"/>
            <person name="Singh M."/>
            <person name="Singh A."/>
            <person name="Seah K."/>
            <person name="Emmerich C."/>
        </authorList>
    </citation>
    <scope>NUCLEOTIDE SEQUENCE</scope>
    <source>
        <strain evidence="5">ATCC30299</strain>
    </source>
</reference>
<dbReference type="EMBL" id="CAJZBQ010000011">
    <property type="protein sequence ID" value="CAG9313961.1"/>
    <property type="molecule type" value="Genomic_DNA"/>
</dbReference>
<dbReference type="SUPFAM" id="SSF52075">
    <property type="entry name" value="Outer arm dynein light chain 1"/>
    <property type="match status" value="1"/>
</dbReference>
<feature type="coiled-coil region" evidence="3">
    <location>
        <begin position="949"/>
        <end position="1362"/>
    </location>
</feature>
<keyword evidence="3" id="KW-0175">Coiled coil</keyword>
<dbReference type="Pfam" id="PF14580">
    <property type="entry name" value="LRR_9"/>
    <property type="match status" value="1"/>
</dbReference>
<evidence type="ECO:0000256" key="1">
    <source>
        <dbReference type="ARBA" id="ARBA00022614"/>
    </source>
</evidence>
<evidence type="ECO:0000256" key="3">
    <source>
        <dbReference type="SAM" id="Coils"/>
    </source>
</evidence>
<dbReference type="PANTHER" id="PTHR46652">
    <property type="entry name" value="LEUCINE-RICH REPEAT AND IQ DOMAIN-CONTAINING PROTEIN 1-RELATED"/>
    <property type="match status" value="1"/>
</dbReference>
<keyword evidence="6" id="KW-1185">Reference proteome</keyword>
<feature type="coiled-coil region" evidence="3">
    <location>
        <begin position="813"/>
        <end position="913"/>
    </location>
</feature>
<accession>A0AAU9IWT4</accession>
<dbReference type="InterPro" id="IPR050836">
    <property type="entry name" value="SDS22/Internalin_LRR"/>
</dbReference>
<dbReference type="Gene3D" id="1.10.287.1490">
    <property type="match status" value="1"/>
</dbReference>
<feature type="region of interest" description="Disordered" evidence="4">
    <location>
        <begin position="385"/>
        <end position="424"/>
    </location>
</feature>
<dbReference type="InterPro" id="IPR003591">
    <property type="entry name" value="Leu-rich_rpt_typical-subtyp"/>
</dbReference>
<protein>
    <submittedName>
        <fullName evidence="5">Uncharacterized protein</fullName>
    </submittedName>
</protein>
<organism evidence="5 6">
    <name type="scientific">Blepharisma stoltei</name>
    <dbReference type="NCBI Taxonomy" id="1481888"/>
    <lineage>
        <taxon>Eukaryota</taxon>
        <taxon>Sar</taxon>
        <taxon>Alveolata</taxon>
        <taxon>Ciliophora</taxon>
        <taxon>Postciliodesmatophora</taxon>
        <taxon>Heterotrichea</taxon>
        <taxon>Heterotrichida</taxon>
        <taxon>Blepharismidae</taxon>
        <taxon>Blepharisma</taxon>
    </lineage>
</organism>
<dbReference type="Proteomes" id="UP001162131">
    <property type="component" value="Unassembled WGS sequence"/>
</dbReference>
<dbReference type="Gene3D" id="3.80.10.10">
    <property type="entry name" value="Ribonuclease Inhibitor"/>
    <property type="match status" value="1"/>
</dbReference>
<proteinExistence type="predicted"/>
<evidence type="ECO:0000313" key="5">
    <source>
        <dbReference type="EMBL" id="CAG9313961.1"/>
    </source>
</evidence>
<feature type="coiled-coil region" evidence="3">
    <location>
        <begin position="445"/>
        <end position="472"/>
    </location>
</feature>
<name>A0AAU9IWT4_9CILI</name>
<feature type="coiled-coil region" evidence="3">
    <location>
        <begin position="596"/>
        <end position="762"/>
    </location>
</feature>
<dbReference type="PROSITE" id="PS51450">
    <property type="entry name" value="LRR"/>
    <property type="match status" value="4"/>
</dbReference>